<dbReference type="EMBL" id="LSYS01006198">
    <property type="protein sequence ID" value="OPJ75583.1"/>
    <property type="molecule type" value="Genomic_DNA"/>
</dbReference>
<keyword evidence="6" id="KW-1185">Reference proteome</keyword>
<dbReference type="PANTHER" id="PTHR14152:SF5">
    <property type="entry name" value="U4_U6.U5 TRI-SNRNP-ASSOCIATED PROTEIN 1"/>
    <property type="match status" value="1"/>
</dbReference>
<comment type="subcellular location">
    <subcellularLocation>
        <location evidence="1">Nucleus</location>
    </subcellularLocation>
</comment>
<dbReference type="OrthoDB" id="5583at2759"/>
<dbReference type="GO" id="GO:0046540">
    <property type="term" value="C:U4/U6 x U5 tri-snRNP complex"/>
    <property type="evidence" value="ECO:0007669"/>
    <property type="project" value="TreeGrafter"/>
</dbReference>
<sequence>MILRQREEIREKLAAAKEKRLLNQKLGKVKTLGEDDPWLDDTAAWIERSRKLQREKELADKRAKLLEEMDQEFGVSTLVEEEFMRRKMERYSARDLQGLTVEHDPGAFREGETLVLTLKDKGEGGQWGRGGDNGDGEGTTGSLGTWWGHGGWRRTRTSR</sequence>
<proteinExistence type="inferred from homology"/>
<dbReference type="PANTHER" id="PTHR14152">
    <property type="entry name" value="SQUAMOUS CELL CARCINOMA ANTIGEN RECOGNISED BY CYTOTOXIC T LYMPHOCYTES"/>
    <property type="match status" value="1"/>
</dbReference>
<dbReference type="GO" id="GO:0000481">
    <property type="term" value="P:maturation of 5S rRNA"/>
    <property type="evidence" value="ECO:0007669"/>
    <property type="project" value="TreeGrafter"/>
</dbReference>
<dbReference type="Pfam" id="PF03343">
    <property type="entry name" value="SART-1"/>
    <property type="match status" value="1"/>
</dbReference>
<reference evidence="5 6" key="1">
    <citation type="submission" date="2016-02" db="EMBL/GenBank/DDBJ databases">
        <title>Band-tailed pigeon sequencing and assembly.</title>
        <authorList>
            <person name="Soares A.E."/>
            <person name="Novak B.J."/>
            <person name="Rice E.S."/>
            <person name="O'Connell B."/>
            <person name="Chang D."/>
            <person name="Weber S."/>
            <person name="Shapiro B."/>
        </authorList>
    </citation>
    <scope>NUCLEOTIDE SEQUENCE [LARGE SCALE GENOMIC DNA]</scope>
    <source>
        <strain evidence="5">BTP2013</strain>
        <tissue evidence="5">Blood</tissue>
    </source>
</reference>
<comment type="similarity">
    <text evidence="2">Belongs to the SNU66/SART1 family.</text>
</comment>
<evidence type="ECO:0000256" key="1">
    <source>
        <dbReference type="ARBA" id="ARBA00004123"/>
    </source>
</evidence>
<dbReference type="InterPro" id="IPR005011">
    <property type="entry name" value="SNU66/SART1"/>
</dbReference>
<dbReference type="GO" id="GO:0045292">
    <property type="term" value="P:mRNA cis splicing, via spliceosome"/>
    <property type="evidence" value="ECO:0007669"/>
    <property type="project" value="TreeGrafter"/>
</dbReference>
<evidence type="ECO:0000256" key="3">
    <source>
        <dbReference type="ARBA" id="ARBA00023242"/>
    </source>
</evidence>
<evidence type="ECO:0000313" key="5">
    <source>
        <dbReference type="EMBL" id="OPJ75583.1"/>
    </source>
</evidence>
<evidence type="ECO:0000313" key="6">
    <source>
        <dbReference type="Proteomes" id="UP000190648"/>
    </source>
</evidence>
<keyword evidence="3" id="KW-0539">Nucleus</keyword>
<evidence type="ECO:0000256" key="4">
    <source>
        <dbReference type="SAM" id="MobiDB-lite"/>
    </source>
</evidence>
<feature type="region of interest" description="Disordered" evidence="4">
    <location>
        <begin position="119"/>
        <end position="159"/>
    </location>
</feature>
<evidence type="ECO:0000256" key="2">
    <source>
        <dbReference type="ARBA" id="ARBA00006076"/>
    </source>
</evidence>
<name>A0A1V4JTT6_PATFA</name>
<dbReference type="STRING" id="372326.A0A1V4JTT6"/>
<dbReference type="AlphaFoldDB" id="A0A1V4JTT6"/>
<accession>A0A1V4JTT6</accession>
<gene>
    <name evidence="5" type="ORF">AV530_017580</name>
</gene>
<feature type="compositionally biased region" description="Gly residues" evidence="4">
    <location>
        <begin position="124"/>
        <end position="141"/>
    </location>
</feature>
<dbReference type="Proteomes" id="UP000190648">
    <property type="component" value="Unassembled WGS sequence"/>
</dbReference>
<organism evidence="5 6">
    <name type="scientific">Patagioenas fasciata monilis</name>
    <dbReference type="NCBI Taxonomy" id="372326"/>
    <lineage>
        <taxon>Eukaryota</taxon>
        <taxon>Metazoa</taxon>
        <taxon>Chordata</taxon>
        <taxon>Craniata</taxon>
        <taxon>Vertebrata</taxon>
        <taxon>Euteleostomi</taxon>
        <taxon>Archelosauria</taxon>
        <taxon>Archosauria</taxon>
        <taxon>Dinosauria</taxon>
        <taxon>Saurischia</taxon>
        <taxon>Theropoda</taxon>
        <taxon>Coelurosauria</taxon>
        <taxon>Aves</taxon>
        <taxon>Neognathae</taxon>
        <taxon>Neoaves</taxon>
        <taxon>Columbimorphae</taxon>
        <taxon>Columbiformes</taxon>
        <taxon>Columbidae</taxon>
        <taxon>Patagioenas</taxon>
    </lineage>
</organism>
<comment type="caution">
    <text evidence="5">The sequence shown here is derived from an EMBL/GenBank/DDBJ whole genome shotgun (WGS) entry which is preliminary data.</text>
</comment>
<protein>
    <submittedName>
        <fullName evidence="5">Uncharacterized protein</fullName>
    </submittedName>
</protein>